<gene>
    <name evidence="9" type="ORF">TCHU04912_LOCUS13071</name>
</gene>
<accession>A0A7S1X607</accession>
<evidence type="ECO:0000256" key="6">
    <source>
        <dbReference type="ARBA" id="ARBA00023180"/>
    </source>
</evidence>
<comment type="subcellular location">
    <subcellularLocation>
        <location evidence="1">Membrane</location>
        <topology evidence="1">Multi-pass membrane protein</topology>
    </subcellularLocation>
</comment>
<feature type="transmembrane region" description="Helical" evidence="8">
    <location>
        <begin position="435"/>
        <end position="453"/>
    </location>
</feature>
<dbReference type="AlphaFoldDB" id="A0A7S1X607"/>
<keyword evidence="3 8" id="KW-0812">Transmembrane</keyword>
<feature type="transmembrane region" description="Helical" evidence="8">
    <location>
        <begin position="235"/>
        <end position="256"/>
    </location>
</feature>
<dbReference type="PANTHER" id="PTHR13624:SF6">
    <property type="entry name" value="EMEI"/>
    <property type="match status" value="1"/>
</dbReference>
<organism evidence="9">
    <name type="scientific">Tetraselmis chuii</name>
    <dbReference type="NCBI Taxonomy" id="63592"/>
    <lineage>
        <taxon>Eukaryota</taxon>
        <taxon>Viridiplantae</taxon>
        <taxon>Chlorophyta</taxon>
        <taxon>core chlorophytes</taxon>
        <taxon>Chlorodendrophyceae</taxon>
        <taxon>Chlorodendrales</taxon>
        <taxon>Chlorodendraceae</taxon>
        <taxon>Tetraselmis</taxon>
    </lineage>
</organism>
<feature type="transmembrane region" description="Helical" evidence="8">
    <location>
        <begin position="170"/>
        <end position="192"/>
    </location>
</feature>
<proteinExistence type="inferred from homology"/>
<reference evidence="9" key="1">
    <citation type="submission" date="2021-01" db="EMBL/GenBank/DDBJ databases">
        <authorList>
            <person name="Corre E."/>
            <person name="Pelletier E."/>
            <person name="Niang G."/>
            <person name="Scheremetjew M."/>
            <person name="Finn R."/>
            <person name="Kale V."/>
            <person name="Holt S."/>
            <person name="Cochrane G."/>
            <person name="Meng A."/>
            <person name="Brown T."/>
            <person name="Cohen L."/>
        </authorList>
    </citation>
    <scope>NUCLEOTIDE SEQUENCE</scope>
    <source>
        <strain evidence="9">PLY429</strain>
    </source>
</reference>
<dbReference type="InterPro" id="IPR019395">
    <property type="entry name" value="Transmembrane_161A/B"/>
</dbReference>
<evidence type="ECO:0000256" key="7">
    <source>
        <dbReference type="SAM" id="MobiDB-lite"/>
    </source>
</evidence>
<dbReference type="EMBL" id="HBGG01025232">
    <property type="protein sequence ID" value="CAD9210832.1"/>
    <property type="molecule type" value="Transcribed_RNA"/>
</dbReference>
<feature type="compositionally biased region" description="Low complexity" evidence="7">
    <location>
        <begin position="45"/>
        <end position="57"/>
    </location>
</feature>
<evidence type="ECO:0000256" key="3">
    <source>
        <dbReference type="ARBA" id="ARBA00022692"/>
    </source>
</evidence>
<keyword evidence="5 8" id="KW-0472">Membrane</keyword>
<evidence type="ECO:0000256" key="5">
    <source>
        <dbReference type="ARBA" id="ARBA00023136"/>
    </source>
</evidence>
<evidence type="ECO:0000256" key="8">
    <source>
        <dbReference type="SAM" id="Phobius"/>
    </source>
</evidence>
<evidence type="ECO:0000256" key="1">
    <source>
        <dbReference type="ARBA" id="ARBA00004141"/>
    </source>
</evidence>
<keyword evidence="6" id="KW-0325">Glycoprotein</keyword>
<feature type="transmembrane region" description="Helical" evidence="8">
    <location>
        <begin position="394"/>
        <end position="415"/>
    </location>
</feature>
<evidence type="ECO:0000256" key="2">
    <source>
        <dbReference type="ARBA" id="ARBA00009706"/>
    </source>
</evidence>
<name>A0A7S1X607_9CHLO</name>
<comment type="similarity">
    <text evidence="2">Belongs to the TMEM161 family.</text>
</comment>
<feature type="transmembrane region" description="Helical" evidence="8">
    <location>
        <begin position="140"/>
        <end position="158"/>
    </location>
</feature>
<dbReference type="GO" id="GO:0016020">
    <property type="term" value="C:membrane"/>
    <property type="evidence" value="ECO:0007669"/>
    <property type="project" value="UniProtKB-SubCell"/>
</dbReference>
<feature type="region of interest" description="Disordered" evidence="7">
    <location>
        <begin position="45"/>
        <end position="73"/>
    </location>
</feature>
<protein>
    <submittedName>
        <fullName evidence="9">Uncharacterized protein</fullName>
    </submittedName>
</protein>
<sequence length="461" mass="51126">MVLLDNLGYVACCTAALALLNARYGSLAAAYLTALRVYVVPEDPTGSGTNSNAASSNHTQKVRNRKKMTSEEKEDAQFKELEDSLGGAGFLSVTPLPRSVVEATRFFKDWDNMVYFFMIMMCNVVFGELGHAFGLRTNKFIMPMACMTLMCTLSVLFKTEVLAKDIIPRFVRWGTSLIGVFNFALALVTLLLGPVDVIDFFVNTASKEAMPSLTEYLRKKKPDLEIADGVAIDPLWASVVLASVAGLQGCLTFSAAQRWARMYFKAVTPPPFWGYGYMQISTLSKLCLHLQLILPLLAVITWIKPMAEMWSVTEDSLEYIKPTVLVLSGLLGLPTLRPLAQSYLNLSLEYWYKLKHGVKPSDKAAQTHGKSTATLIRIKVEHNQMLLNKVAVQLFSHGALCLCYGTLLFCGTVEIRDAEDVVLPASFWRVTAGFLGWWTCLSWSVYVAMGLLMHRVGMISS</sequence>
<dbReference type="Pfam" id="PF10268">
    <property type="entry name" value="Tmemb_161AB"/>
    <property type="match status" value="1"/>
</dbReference>
<feature type="transmembrane region" description="Helical" evidence="8">
    <location>
        <begin position="114"/>
        <end position="134"/>
    </location>
</feature>
<keyword evidence="4 8" id="KW-1133">Transmembrane helix</keyword>
<dbReference type="PANTHER" id="PTHR13624">
    <property type="entry name" value="RE42071P"/>
    <property type="match status" value="1"/>
</dbReference>
<evidence type="ECO:0000313" key="9">
    <source>
        <dbReference type="EMBL" id="CAD9210832.1"/>
    </source>
</evidence>
<evidence type="ECO:0000256" key="4">
    <source>
        <dbReference type="ARBA" id="ARBA00022989"/>
    </source>
</evidence>